<proteinExistence type="inferred from homology"/>
<organism evidence="10">
    <name type="scientific">Candidatus Kentrum sp. LPFa</name>
    <dbReference type="NCBI Taxonomy" id="2126335"/>
    <lineage>
        <taxon>Bacteria</taxon>
        <taxon>Pseudomonadati</taxon>
        <taxon>Pseudomonadota</taxon>
        <taxon>Gammaproteobacteria</taxon>
        <taxon>Candidatus Kentrum</taxon>
    </lineage>
</organism>
<evidence type="ECO:0000256" key="7">
    <source>
        <dbReference type="ARBA" id="ARBA00038093"/>
    </source>
</evidence>
<dbReference type="InterPro" id="IPR029060">
    <property type="entry name" value="PIN-like_dom_sf"/>
</dbReference>
<dbReference type="GO" id="GO:0016787">
    <property type="term" value="F:hydrolase activity"/>
    <property type="evidence" value="ECO:0007669"/>
    <property type="project" value="UniProtKB-KW"/>
</dbReference>
<evidence type="ECO:0000313" key="10">
    <source>
        <dbReference type="EMBL" id="VFK36290.1"/>
    </source>
</evidence>
<evidence type="ECO:0000313" key="9">
    <source>
        <dbReference type="EMBL" id="VFK28579.1"/>
    </source>
</evidence>
<dbReference type="PANTHER" id="PTHR33653:SF1">
    <property type="entry name" value="RIBONUCLEASE VAPC2"/>
    <property type="match status" value="1"/>
</dbReference>
<name>A0A450Y432_9GAMM</name>
<dbReference type="GO" id="GO:0004518">
    <property type="term" value="F:nuclease activity"/>
    <property type="evidence" value="ECO:0007669"/>
    <property type="project" value="UniProtKB-KW"/>
</dbReference>
<comment type="cofactor">
    <cofactor evidence="1">
        <name>Mg(2+)</name>
        <dbReference type="ChEBI" id="CHEBI:18420"/>
    </cofactor>
</comment>
<evidence type="ECO:0000259" key="8">
    <source>
        <dbReference type="Pfam" id="PF01850"/>
    </source>
</evidence>
<keyword evidence="6" id="KW-0460">Magnesium</keyword>
<evidence type="ECO:0000256" key="6">
    <source>
        <dbReference type="ARBA" id="ARBA00022842"/>
    </source>
</evidence>
<keyword evidence="5" id="KW-0378">Hydrolase</keyword>
<evidence type="ECO:0000256" key="1">
    <source>
        <dbReference type="ARBA" id="ARBA00001946"/>
    </source>
</evidence>
<accession>A0A450Y432</accession>
<protein>
    <recommendedName>
        <fullName evidence="8">PIN domain-containing protein</fullName>
    </recommendedName>
</protein>
<dbReference type="SUPFAM" id="SSF88723">
    <property type="entry name" value="PIN domain-like"/>
    <property type="match status" value="1"/>
</dbReference>
<dbReference type="PANTHER" id="PTHR33653">
    <property type="entry name" value="RIBONUCLEASE VAPC2"/>
    <property type="match status" value="1"/>
</dbReference>
<sequence length="122" mass="13896">MMLLDSNTIIYSIRPEFSELRQLIAERNPAVSAISYVEVLGYHRLTRSDKEDFMAFFHASRMIPVSPPVLEQAVQLRQQRKISLGDSIIAATAMLNHSTLLTANVSDFQWIPNIRLLNPLIE</sequence>
<dbReference type="CDD" id="cd18738">
    <property type="entry name" value="PIN_VapC4-5_FitB-like"/>
    <property type="match status" value="1"/>
</dbReference>
<dbReference type="GO" id="GO:0046872">
    <property type="term" value="F:metal ion binding"/>
    <property type="evidence" value="ECO:0007669"/>
    <property type="project" value="UniProtKB-KW"/>
</dbReference>
<feature type="domain" description="PIN" evidence="8">
    <location>
        <begin position="2"/>
        <end position="104"/>
    </location>
</feature>
<evidence type="ECO:0000256" key="5">
    <source>
        <dbReference type="ARBA" id="ARBA00022801"/>
    </source>
</evidence>
<evidence type="ECO:0000256" key="3">
    <source>
        <dbReference type="ARBA" id="ARBA00022722"/>
    </source>
</evidence>
<dbReference type="EMBL" id="CAADFM010000671">
    <property type="protein sequence ID" value="VFK28579.1"/>
    <property type="molecule type" value="Genomic_DNA"/>
</dbReference>
<reference evidence="10" key="1">
    <citation type="submission" date="2019-02" db="EMBL/GenBank/DDBJ databases">
        <authorList>
            <person name="Gruber-Vodicka R. H."/>
            <person name="Seah K. B. B."/>
        </authorList>
    </citation>
    <scope>NUCLEOTIDE SEQUENCE</scope>
    <source>
        <strain evidence="9">BECK_S312</strain>
        <strain evidence="10">BECK_S426</strain>
    </source>
</reference>
<dbReference type="EMBL" id="CAADFP010000572">
    <property type="protein sequence ID" value="VFK36290.1"/>
    <property type="molecule type" value="Genomic_DNA"/>
</dbReference>
<dbReference type="Gene3D" id="3.40.50.1010">
    <property type="entry name" value="5'-nuclease"/>
    <property type="match status" value="1"/>
</dbReference>
<gene>
    <name evidence="9" type="ORF">BECKLPF1236A_GA0070988_106711</name>
    <name evidence="10" type="ORF">BECKLPF1236C_GA0070990_105721</name>
</gene>
<dbReference type="AlphaFoldDB" id="A0A450Y432"/>
<evidence type="ECO:0000256" key="2">
    <source>
        <dbReference type="ARBA" id="ARBA00022649"/>
    </source>
</evidence>
<dbReference type="Pfam" id="PF01850">
    <property type="entry name" value="PIN"/>
    <property type="match status" value="1"/>
</dbReference>
<evidence type="ECO:0000256" key="4">
    <source>
        <dbReference type="ARBA" id="ARBA00022723"/>
    </source>
</evidence>
<dbReference type="InterPro" id="IPR050556">
    <property type="entry name" value="Type_II_TA_system_RNase"/>
</dbReference>
<dbReference type="InterPro" id="IPR002716">
    <property type="entry name" value="PIN_dom"/>
</dbReference>
<keyword evidence="3" id="KW-0540">Nuclease</keyword>
<comment type="similarity">
    <text evidence="7">Belongs to the PINc/VapC protein family.</text>
</comment>
<keyword evidence="4" id="KW-0479">Metal-binding</keyword>
<keyword evidence="2" id="KW-1277">Toxin-antitoxin system</keyword>